<dbReference type="Gene3D" id="3.40.50.12230">
    <property type="match status" value="1"/>
</dbReference>
<sequence length="286" mass="32461">MRFAITLSDRFKPVLDVFLHAGWQPLKLFCTPVDHRMHHHKESLEAAERLGVPVQLSRMRERDLLELAEQDCEVLLVASYNWRVPDWEPYLNYAVNFHPSPLPIGRGPYPMVRAILDGHRQWGCSCHQLTREMDAGDVLAQEQFALRPDETHESLDAKLQLALYRLAGRVAGDFASLWEQAQPQGEGSSYWPLWRDEERMLDFNLSVEDIMRRVRAFGDFECMATVNGVTVHVHRAQGWRESHAYPPGSLILSNALSLLVAAADGMVLISEWSLNPPGGVSGRLRG</sequence>
<evidence type="ECO:0000313" key="7">
    <source>
        <dbReference type="Proteomes" id="UP000192721"/>
    </source>
</evidence>
<dbReference type="InterPro" id="IPR005793">
    <property type="entry name" value="Formyl_trans_C"/>
</dbReference>
<feature type="domain" description="Formyl transferase N-terminal" evidence="4">
    <location>
        <begin position="68"/>
        <end position="160"/>
    </location>
</feature>
<dbReference type="PANTHER" id="PTHR11138">
    <property type="entry name" value="METHIONYL-TRNA FORMYLTRANSFERASE"/>
    <property type="match status" value="1"/>
</dbReference>
<evidence type="ECO:0000256" key="1">
    <source>
        <dbReference type="ARBA" id="ARBA00010699"/>
    </source>
</evidence>
<dbReference type="EMBL" id="MUKV01000023">
    <property type="protein sequence ID" value="OQS36201.1"/>
    <property type="molecule type" value="Genomic_DNA"/>
</dbReference>
<accession>A0A1W0CNC7</accession>
<dbReference type="RefSeq" id="WP_081556160.1">
    <property type="nucleotide sequence ID" value="NZ_MUKV01000023.1"/>
</dbReference>
<name>A0A1W0CNC7_9NEIS</name>
<dbReference type="PANTHER" id="PTHR11138:SF5">
    <property type="entry name" value="METHIONYL-TRNA FORMYLTRANSFERASE, MITOCHONDRIAL"/>
    <property type="match status" value="1"/>
</dbReference>
<dbReference type="SUPFAM" id="SSF53328">
    <property type="entry name" value="Formyltransferase"/>
    <property type="match status" value="1"/>
</dbReference>
<dbReference type="Proteomes" id="UP000192721">
    <property type="component" value="Unassembled WGS sequence"/>
</dbReference>
<evidence type="ECO:0000256" key="3">
    <source>
        <dbReference type="ARBA" id="ARBA00022917"/>
    </source>
</evidence>
<evidence type="ECO:0000259" key="5">
    <source>
        <dbReference type="Pfam" id="PF02911"/>
    </source>
</evidence>
<organism evidence="6 7">
    <name type="scientific">Chromobacterium haemolyticum</name>
    <dbReference type="NCBI Taxonomy" id="394935"/>
    <lineage>
        <taxon>Bacteria</taxon>
        <taxon>Pseudomonadati</taxon>
        <taxon>Pseudomonadota</taxon>
        <taxon>Betaproteobacteria</taxon>
        <taxon>Neisseriales</taxon>
        <taxon>Chromobacteriaceae</taxon>
        <taxon>Chromobacterium</taxon>
    </lineage>
</organism>
<evidence type="ECO:0000256" key="2">
    <source>
        <dbReference type="ARBA" id="ARBA00022679"/>
    </source>
</evidence>
<protein>
    <submittedName>
        <fullName evidence="6">Uncharacterized protein</fullName>
    </submittedName>
</protein>
<dbReference type="InterPro" id="IPR011034">
    <property type="entry name" value="Formyl_transferase-like_C_sf"/>
</dbReference>
<feature type="domain" description="Formyl transferase C-terminal" evidence="5">
    <location>
        <begin position="196"/>
        <end position="272"/>
    </location>
</feature>
<reference evidence="6 7" key="1">
    <citation type="submission" date="2017-02" db="EMBL/GenBank/DDBJ databases">
        <title>Chromobacterium haemolyticum H5244.</title>
        <authorList>
            <person name="Gulvik C.A."/>
        </authorList>
    </citation>
    <scope>NUCLEOTIDE SEQUENCE [LARGE SCALE GENOMIC DNA]</scope>
    <source>
        <strain evidence="6 7">H5244</strain>
    </source>
</reference>
<evidence type="ECO:0000259" key="4">
    <source>
        <dbReference type="Pfam" id="PF00551"/>
    </source>
</evidence>
<proteinExistence type="inferred from homology"/>
<dbReference type="InterPro" id="IPR036477">
    <property type="entry name" value="Formyl_transf_N_sf"/>
</dbReference>
<dbReference type="GO" id="GO:0004479">
    <property type="term" value="F:methionyl-tRNA formyltransferase activity"/>
    <property type="evidence" value="ECO:0007669"/>
    <property type="project" value="TreeGrafter"/>
</dbReference>
<keyword evidence="3" id="KW-0648">Protein biosynthesis</keyword>
<comment type="caution">
    <text evidence="6">The sequence shown here is derived from an EMBL/GenBank/DDBJ whole genome shotgun (WGS) entry which is preliminary data.</text>
</comment>
<evidence type="ECO:0000313" key="6">
    <source>
        <dbReference type="EMBL" id="OQS36201.1"/>
    </source>
</evidence>
<dbReference type="SUPFAM" id="SSF50486">
    <property type="entry name" value="FMT C-terminal domain-like"/>
    <property type="match status" value="1"/>
</dbReference>
<dbReference type="AlphaFoldDB" id="A0A1W0CNC7"/>
<dbReference type="Pfam" id="PF02911">
    <property type="entry name" value="Formyl_trans_C"/>
    <property type="match status" value="1"/>
</dbReference>
<dbReference type="Pfam" id="PF00551">
    <property type="entry name" value="Formyl_trans_N"/>
    <property type="match status" value="1"/>
</dbReference>
<dbReference type="InterPro" id="IPR044135">
    <property type="entry name" value="Met-tRNA-FMT_C"/>
</dbReference>
<gene>
    <name evidence="6" type="ORF">B0T45_15960</name>
</gene>
<comment type="similarity">
    <text evidence="1">Belongs to the Fmt family.</text>
</comment>
<dbReference type="CDD" id="cd08704">
    <property type="entry name" value="Met_tRNA_FMT_C"/>
    <property type="match status" value="1"/>
</dbReference>
<dbReference type="InterPro" id="IPR002376">
    <property type="entry name" value="Formyl_transf_N"/>
</dbReference>
<keyword evidence="2" id="KW-0808">Transferase</keyword>